<evidence type="ECO:0000313" key="2">
    <source>
        <dbReference type="Proteomes" id="UP000198775"/>
    </source>
</evidence>
<evidence type="ECO:0000313" key="1">
    <source>
        <dbReference type="EMBL" id="SEO39513.1"/>
    </source>
</evidence>
<dbReference type="RefSeq" id="WP_092660890.1">
    <property type="nucleotide sequence ID" value="NZ_FOCX01000012.1"/>
</dbReference>
<dbReference type="EMBL" id="FOCX01000012">
    <property type="protein sequence ID" value="SEO39513.1"/>
    <property type="molecule type" value="Genomic_DNA"/>
</dbReference>
<dbReference type="Proteomes" id="UP000198775">
    <property type="component" value="Unassembled WGS sequence"/>
</dbReference>
<reference evidence="2" key="1">
    <citation type="submission" date="2016-10" db="EMBL/GenBank/DDBJ databases">
        <authorList>
            <person name="Varghese N."/>
            <person name="Submissions S."/>
        </authorList>
    </citation>
    <scope>NUCLEOTIDE SEQUENCE [LARGE SCALE GENOMIC DNA]</scope>
    <source>
        <strain evidence="2">IBRC-M 10043</strain>
    </source>
</reference>
<protein>
    <recommendedName>
        <fullName evidence="3">MarR family protein</fullName>
    </recommendedName>
</protein>
<dbReference type="AlphaFoldDB" id="A0A1H8PD98"/>
<organism evidence="1 2">
    <name type="scientific">Halorientalis persicus</name>
    <dbReference type="NCBI Taxonomy" id="1367881"/>
    <lineage>
        <taxon>Archaea</taxon>
        <taxon>Methanobacteriati</taxon>
        <taxon>Methanobacteriota</taxon>
        <taxon>Stenosarchaea group</taxon>
        <taxon>Halobacteria</taxon>
        <taxon>Halobacteriales</taxon>
        <taxon>Haloarculaceae</taxon>
        <taxon>Halorientalis</taxon>
    </lineage>
</organism>
<evidence type="ECO:0008006" key="3">
    <source>
        <dbReference type="Google" id="ProtNLM"/>
    </source>
</evidence>
<keyword evidence="2" id="KW-1185">Reference proteome</keyword>
<accession>A0A1H8PD98</accession>
<proteinExistence type="predicted"/>
<gene>
    <name evidence="1" type="ORF">SAMN05216388_10123</name>
</gene>
<sequence length="135" mass="14917">MPTDPDPLETAVLTPGTTTSAIIALLYRHPEHQYSRQEIRTELEISATTALAAIDRLHTTDHIQTTPDGTYRAHPDRTALFRYTAALDGLDRLFRTDEHPETTDATDADLESADLSTQAIENAVDLVETTETQGQ</sequence>
<name>A0A1H8PD98_9EURY</name>
<dbReference type="OrthoDB" id="195563at2157"/>